<evidence type="ECO:0000313" key="1">
    <source>
        <dbReference type="EMBL" id="PIT00842.1"/>
    </source>
</evidence>
<proteinExistence type="predicted"/>
<dbReference type="Proteomes" id="UP000228930">
    <property type="component" value="Unassembled WGS sequence"/>
</dbReference>
<dbReference type="AlphaFoldDB" id="A0A2M6U8D1"/>
<organism evidence="1 2">
    <name type="scientific">Bradyrhizobium nitroreducens</name>
    <dbReference type="NCBI Taxonomy" id="709803"/>
    <lineage>
        <taxon>Bacteria</taxon>
        <taxon>Pseudomonadati</taxon>
        <taxon>Pseudomonadota</taxon>
        <taxon>Alphaproteobacteria</taxon>
        <taxon>Hyphomicrobiales</taxon>
        <taxon>Nitrobacteraceae</taxon>
        <taxon>Bradyrhizobium</taxon>
    </lineage>
</organism>
<protein>
    <submittedName>
        <fullName evidence="1">Uncharacterized protein</fullName>
    </submittedName>
</protein>
<accession>A0A2M6U8D1</accession>
<evidence type="ECO:0000313" key="2">
    <source>
        <dbReference type="Proteomes" id="UP000228930"/>
    </source>
</evidence>
<comment type="caution">
    <text evidence="1">The sequence shown here is derived from an EMBL/GenBank/DDBJ whole genome shotgun (WGS) entry which is preliminary data.</text>
</comment>
<gene>
    <name evidence="1" type="ORF">TSA1_08745</name>
</gene>
<name>A0A2M6U8D1_9BRAD</name>
<dbReference type="EMBL" id="LFJC01000003">
    <property type="protein sequence ID" value="PIT00842.1"/>
    <property type="molecule type" value="Genomic_DNA"/>
</dbReference>
<reference evidence="1 2" key="1">
    <citation type="submission" date="2015-06" db="EMBL/GenBank/DDBJ databases">
        <title>Comparative genome analysis of nirS-carrying Bradyrhizobium sp. strains.</title>
        <authorList>
            <person name="Ishii S."/>
            <person name="Jang J."/>
            <person name="Nishizawa T."/>
            <person name="Senoo K."/>
        </authorList>
    </citation>
    <scope>NUCLEOTIDE SEQUENCE [LARGE SCALE GENOMIC DNA]</scope>
    <source>
        <strain evidence="1 2">TSA1</strain>
    </source>
</reference>
<sequence>MSLDGDLLSRPCAAEKTALFGHPLGAQEMTLVCIARTVRLAIRIDMQDYSCDFPPVGSLVISLQEPQVRHNVLLIIRCQRWLCRSQVSQRRIELRGLHDRTVAESLV</sequence>
<keyword evidence="2" id="KW-1185">Reference proteome</keyword>